<feature type="region of interest" description="Disordered" evidence="1">
    <location>
        <begin position="109"/>
        <end position="128"/>
    </location>
</feature>
<sequence length="307" mass="33081">MARNRRTWGLALLATTALVAASYGVYRFVLACDTSGSDGSDSAADDDDSDNKKQRNETGGASTAAEPNMLGVHAIRRGLHLHRGANGGGGSGGVRPKLTLGLNGIIIRYRPGHPDSKRPEADRDSGDSRYILRPEGLALLSELGRHFDLFLLATVPSRDDQDDIRRLLFTGEAAHVFHHREVVGSPAESNHDATAPVDDTLAGTTDGAMGSPGRGSLVQRDVVDARKLLFCQTDAGKVHMVRHIDPVIHVDTAVPTILELIPFIPYLYWLRQAPPPLSDPAALVKLQSSAKVQVVDDHFRCVRSPSP</sequence>
<dbReference type="EMBL" id="JANBPT010000797">
    <property type="protein sequence ID" value="KAJ1912828.1"/>
    <property type="molecule type" value="Genomic_DNA"/>
</dbReference>
<reference evidence="3" key="1">
    <citation type="submission" date="2022-07" db="EMBL/GenBank/DDBJ databases">
        <title>Phylogenomic reconstructions and comparative analyses of Kickxellomycotina fungi.</title>
        <authorList>
            <person name="Reynolds N.K."/>
            <person name="Stajich J.E."/>
            <person name="Barry K."/>
            <person name="Grigoriev I.V."/>
            <person name="Crous P."/>
            <person name="Smith M.E."/>
        </authorList>
    </citation>
    <scope>NUCLEOTIDE SEQUENCE</scope>
    <source>
        <strain evidence="3">RSA 861</strain>
    </source>
</reference>
<keyword evidence="2" id="KW-0732">Signal</keyword>
<evidence type="ECO:0000256" key="1">
    <source>
        <dbReference type="SAM" id="MobiDB-lite"/>
    </source>
</evidence>
<gene>
    <name evidence="3" type="ORF">IWQ60_009482</name>
</gene>
<protein>
    <submittedName>
        <fullName evidence="3">Uncharacterized protein</fullName>
    </submittedName>
</protein>
<dbReference type="InterPro" id="IPR037485">
    <property type="entry name" value="PEX22"/>
</dbReference>
<feature type="region of interest" description="Disordered" evidence="1">
    <location>
        <begin position="36"/>
        <end position="67"/>
    </location>
</feature>
<dbReference type="AlphaFoldDB" id="A0A9W8DP99"/>
<evidence type="ECO:0000313" key="3">
    <source>
        <dbReference type="EMBL" id="KAJ1912828.1"/>
    </source>
</evidence>
<accession>A0A9W8DP99</accession>
<dbReference type="PANTHER" id="PTHR34126:SF1">
    <property type="entry name" value="PEROXISOME BIOGENESIS PROTEIN 22"/>
    <property type="match status" value="1"/>
</dbReference>
<feature type="region of interest" description="Disordered" evidence="1">
    <location>
        <begin position="185"/>
        <end position="216"/>
    </location>
</feature>
<feature type="chain" id="PRO_5040843823" evidence="2">
    <location>
        <begin position="22"/>
        <end position="307"/>
    </location>
</feature>
<dbReference type="PANTHER" id="PTHR34126">
    <property type="entry name" value="PEROXISOME BIOGENESIS PROTEIN 22"/>
    <property type="match status" value="1"/>
</dbReference>
<proteinExistence type="predicted"/>
<keyword evidence="4" id="KW-1185">Reference proteome</keyword>
<dbReference type="OrthoDB" id="77656at2759"/>
<name>A0A9W8DP99_9FUNG</name>
<organism evidence="3 4">
    <name type="scientific">Tieghemiomyces parasiticus</name>
    <dbReference type="NCBI Taxonomy" id="78921"/>
    <lineage>
        <taxon>Eukaryota</taxon>
        <taxon>Fungi</taxon>
        <taxon>Fungi incertae sedis</taxon>
        <taxon>Zoopagomycota</taxon>
        <taxon>Kickxellomycotina</taxon>
        <taxon>Dimargaritomycetes</taxon>
        <taxon>Dimargaritales</taxon>
        <taxon>Dimargaritaceae</taxon>
        <taxon>Tieghemiomyces</taxon>
    </lineage>
</organism>
<evidence type="ECO:0000256" key="2">
    <source>
        <dbReference type="SAM" id="SignalP"/>
    </source>
</evidence>
<comment type="caution">
    <text evidence="3">The sequence shown here is derived from an EMBL/GenBank/DDBJ whole genome shotgun (WGS) entry which is preliminary data.</text>
</comment>
<dbReference type="Proteomes" id="UP001150569">
    <property type="component" value="Unassembled WGS sequence"/>
</dbReference>
<feature type="signal peptide" evidence="2">
    <location>
        <begin position="1"/>
        <end position="21"/>
    </location>
</feature>
<dbReference type="GO" id="GO:0007031">
    <property type="term" value="P:peroxisome organization"/>
    <property type="evidence" value="ECO:0007669"/>
    <property type="project" value="InterPro"/>
</dbReference>
<feature type="compositionally biased region" description="Basic and acidic residues" evidence="1">
    <location>
        <begin position="112"/>
        <end position="128"/>
    </location>
</feature>
<evidence type="ECO:0000313" key="4">
    <source>
        <dbReference type="Proteomes" id="UP001150569"/>
    </source>
</evidence>